<protein>
    <submittedName>
        <fullName evidence="1">Uncharacterized protein</fullName>
    </submittedName>
</protein>
<name>A0A5E4QKR4_9NEOP</name>
<dbReference type="AlphaFoldDB" id="A0A5E4QKR4"/>
<reference evidence="1 2" key="1">
    <citation type="submission" date="2017-07" db="EMBL/GenBank/DDBJ databases">
        <authorList>
            <person name="Talla V."/>
            <person name="Backstrom N."/>
        </authorList>
    </citation>
    <scope>NUCLEOTIDE SEQUENCE [LARGE SCALE GENOMIC DNA]</scope>
</reference>
<dbReference type="EMBL" id="FZQP02003779">
    <property type="protein sequence ID" value="VVC98797.1"/>
    <property type="molecule type" value="Genomic_DNA"/>
</dbReference>
<dbReference type="Proteomes" id="UP000324832">
    <property type="component" value="Unassembled WGS sequence"/>
</dbReference>
<accession>A0A5E4QKR4</accession>
<keyword evidence="2" id="KW-1185">Reference proteome</keyword>
<organism evidence="1 2">
    <name type="scientific">Leptidea sinapis</name>
    <dbReference type="NCBI Taxonomy" id="189913"/>
    <lineage>
        <taxon>Eukaryota</taxon>
        <taxon>Metazoa</taxon>
        <taxon>Ecdysozoa</taxon>
        <taxon>Arthropoda</taxon>
        <taxon>Hexapoda</taxon>
        <taxon>Insecta</taxon>
        <taxon>Pterygota</taxon>
        <taxon>Neoptera</taxon>
        <taxon>Endopterygota</taxon>
        <taxon>Lepidoptera</taxon>
        <taxon>Glossata</taxon>
        <taxon>Ditrysia</taxon>
        <taxon>Papilionoidea</taxon>
        <taxon>Pieridae</taxon>
        <taxon>Dismorphiinae</taxon>
        <taxon>Leptidea</taxon>
    </lineage>
</organism>
<gene>
    <name evidence="1" type="ORF">LSINAPIS_LOCUS9811</name>
</gene>
<evidence type="ECO:0000313" key="2">
    <source>
        <dbReference type="Proteomes" id="UP000324832"/>
    </source>
</evidence>
<evidence type="ECO:0000313" key="1">
    <source>
        <dbReference type="EMBL" id="VVC98797.1"/>
    </source>
</evidence>
<sequence>MTARGGGKKELDPEELMKRKFRAKCLFRYTTYNMVLSLLCIDLQKDDKALLNKKAEERTDQEKKYIFRIIGGLKCFKRYPNL</sequence>
<proteinExistence type="predicted"/>